<dbReference type="AlphaFoldDB" id="A0A923H866"/>
<comment type="caution">
    <text evidence="1">The sequence shown here is derived from an EMBL/GenBank/DDBJ whole genome shotgun (WGS) entry which is preliminary data.</text>
</comment>
<reference evidence="1" key="1">
    <citation type="submission" date="2020-08" db="EMBL/GenBank/DDBJ databases">
        <title>Hyunsoonleella sp. strain SJ7 genome sequencing and assembly.</title>
        <authorList>
            <person name="Kim I."/>
        </authorList>
    </citation>
    <scope>NUCLEOTIDE SEQUENCE</scope>
    <source>
        <strain evidence="1">SJ7</strain>
    </source>
</reference>
<proteinExistence type="predicted"/>
<dbReference type="RefSeq" id="WP_186558033.1">
    <property type="nucleotide sequence ID" value="NZ_JACNMF010000001.1"/>
</dbReference>
<gene>
    <name evidence="1" type="ORF">H7U19_01315</name>
</gene>
<keyword evidence="2" id="KW-1185">Reference proteome</keyword>
<accession>A0A923H866</accession>
<organism evidence="1 2">
    <name type="scientific">Hyunsoonleella aquatilis</name>
    <dbReference type="NCBI Taxonomy" id="2762758"/>
    <lineage>
        <taxon>Bacteria</taxon>
        <taxon>Pseudomonadati</taxon>
        <taxon>Bacteroidota</taxon>
        <taxon>Flavobacteriia</taxon>
        <taxon>Flavobacteriales</taxon>
        <taxon>Flavobacteriaceae</taxon>
    </lineage>
</organism>
<name>A0A923H866_9FLAO</name>
<dbReference type="Proteomes" id="UP000656244">
    <property type="component" value="Unassembled WGS sequence"/>
</dbReference>
<evidence type="ECO:0000313" key="1">
    <source>
        <dbReference type="EMBL" id="MBC3757024.1"/>
    </source>
</evidence>
<evidence type="ECO:0000313" key="2">
    <source>
        <dbReference type="Proteomes" id="UP000656244"/>
    </source>
</evidence>
<protein>
    <submittedName>
        <fullName evidence="1">Uncharacterized protein</fullName>
    </submittedName>
</protein>
<dbReference type="EMBL" id="JACNMF010000001">
    <property type="protein sequence ID" value="MBC3757024.1"/>
    <property type="molecule type" value="Genomic_DNA"/>
</dbReference>
<sequence length="227" mass="25922">MKKIIIALITFLTFQFSFSQKKEFENVSIDKLITETQYSSDSTESIDLIWWIPTEYWNVVFSQDKTVSKSESEAIINLLKNYVTIIAVKGKVGLFGGVTYASKDSIQSSLKVRFKTDELQLENEKNYDPDLLNFLSLIKPMMSNMLGPMGENMQVFLFKNPGFKKILPVDPYSSENLYFSLGDFENVVELPLGSLLKEKICNKCNRMLNGKWSYCPYDGTELSSADN</sequence>